<feature type="region of interest" description="Disordered" evidence="1">
    <location>
        <begin position="1"/>
        <end position="37"/>
    </location>
</feature>
<evidence type="ECO:0000256" key="1">
    <source>
        <dbReference type="SAM" id="MobiDB-lite"/>
    </source>
</evidence>
<evidence type="ECO:0000313" key="3">
    <source>
        <dbReference type="Proteomes" id="UP001530293"/>
    </source>
</evidence>
<protein>
    <submittedName>
        <fullName evidence="2">Uncharacterized protein</fullName>
    </submittedName>
</protein>
<organism evidence="2 3">
    <name type="scientific">Discostella pseudostelligera</name>
    <dbReference type="NCBI Taxonomy" id="259834"/>
    <lineage>
        <taxon>Eukaryota</taxon>
        <taxon>Sar</taxon>
        <taxon>Stramenopiles</taxon>
        <taxon>Ochrophyta</taxon>
        <taxon>Bacillariophyta</taxon>
        <taxon>Coscinodiscophyceae</taxon>
        <taxon>Thalassiosirophycidae</taxon>
        <taxon>Stephanodiscales</taxon>
        <taxon>Stephanodiscaceae</taxon>
        <taxon>Discostella</taxon>
    </lineage>
</organism>
<accession>A0ABD3MBQ9</accession>
<reference evidence="2 3" key="1">
    <citation type="submission" date="2024-10" db="EMBL/GenBank/DDBJ databases">
        <title>Updated reference genomes for cyclostephanoid diatoms.</title>
        <authorList>
            <person name="Roberts W.R."/>
            <person name="Alverson A.J."/>
        </authorList>
    </citation>
    <scope>NUCLEOTIDE SEQUENCE [LARGE SCALE GENOMIC DNA]</scope>
    <source>
        <strain evidence="2 3">AJA232-27</strain>
    </source>
</reference>
<comment type="caution">
    <text evidence="2">The sequence shown here is derived from an EMBL/GenBank/DDBJ whole genome shotgun (WGS) entry which is preliminary data.</text>
</comment>
<proteinExistence type="predicted"/>
<dbReference type="EMBL" id="JALLBG020000151">
    <property type="protein sequence ID" value="KAL3761373.1"/>
    <property type="molecule type" value="Genomic_DNA"/>
</dbReference>
<dbReference type="AlphaFoldDB" id="A0ABD3MBQ9"/>
<keyword evidence="3" id="KW-1185">Reference proteome</keyword>
<evidence type="ECO:0000313" key="2">
    <source>
        <dbReference type="EMBL" id="KAL3761373.1"/>
    </source>
</evidence>
<name>A0ABD3MBQ9_9STRA</name>
<dbReference type="Proteomes" id="UP001530293">
    <property type="component" value="Unassembled WGS sequence"/>
</dbReference>
<gene>
    <name evidence="2" type="ORF">ACHAWU_000507</name>
</gene>
<sequence length="190" mass="21824">MIVVDASKQPDAPSPTTTTSSEKKAKTSTTCNEDGAGAGSCQINEQKRTTIGRVLNWGLAKIENIMNDGILISDLISAFITKCDHMFAIMIHSLRDMFVSYETLRTKEIERLSQFDVEFKDLVKLRHKIERKCLYSNNLNPEDRTLCVERGVEIRDKIQKLRSQRSKSADSIKRYEDMQEWCASYNNWFC</sequence>